<feature type="domain" description="C2H2-type" evidence="3">
    <location>
        <begin position="196"/>
        <end position="226"/>
    </location>
</feature>
<dbReference type="SUPFAM" id="SSF57667">
    <property type="entry name" value="beta-beta-alpha zinc fingers"/>
    <property type="match status" value="1"/>
</dbReference>
<gene>
    <name evidence="4" type="ORF">N7456_008242</name>
</gene>
<protein>
    <submittedName>
        <fullName evidence="4">C2H2 type zinc finger domain protein</fullName>
    </submittedName>
</protein>
<dbReference type="SMART" id="SM00355">
    <property type="entry name" value="ZnF_C2H2"/>
    <property type="match status" value="3"/>
</dbReference>
<dbReference type="EMBL" id="JAPQKH010000005">
    <property type="protein sequence ID" value="KAJ5097521.1"/>
    <property type="molecule type" value="Genomic_DNA"/>
</dbReference>
<dbReference type="OrthoDB" id="654211at2759"/>
<keyword evidence="1" id="KW-0479">Metal-binding</keyword>
<organism evidence="4 5">
    <name type="scientific">Penicillium angulare</name>
    <dbReference type="NCBI Taxonomy" id="116970"/>
    <lineage>
        <taxon>Eukaryota</taxon>
        <taxon>Fungi</taxon>
        <taxon>Dikarya</taxon>
        <taxon>Ascomycota</taxon>
        <taxon>Pezizomycotina</taxon>
        <taxon>Eurotiomycetes</taxon>
        <taxon>Eurotiomycetidae</taxon>
        <taxon>Eurotiales</taxon>
        <taxon>Aspergillaceae</taxon>
        <taxon>Penicillium</taxon>
    </lineage>
</organism>
<reference evidence="4" key="2">
    <citation type="journal article" date="2023" name="IMA Fungus">
        <title>Comparative genomic study of the Penicillium genus elucidates a diverse pangenome and 15 lateral gene transfer events.</title>
        <authorList>
            <person name="Petersen C."/>
            <person name="Sorensen T."/>
            <person name="Nielsen M.R."/>
            <person name="Sondergaard T.E."/>
            <person name="Sorensen J.L."/>
            <person name="Fitzpatrick D.A."/>
            <person name="Frisvad J.C."/>
            <person name="Nielsen K.L."/>
        </authorList>
    </citation>
    <scope>NUCLEOTIDE SEQUENCE</scope>
    <source>
        <strain evidence="4">IBT 30069</strain>
    </source>
</reference>
<dbReference type="PROSITE" id="PS50157">
    <property type="entry name" value="ZINC_FINGER_C2H2_2"/>
    <property type="match status" value="1"/>
</dbReference>
<dbReference type="InterPro" id="IPR036236">
    <property type="entry name" value="Znf_C2H2_sf"/>
</dbReference>
<dbReference type="PROSITE" id="PS00028">
    <property type="entry name" value="ZINC_FINGER_C2H2_1"/>
    <property type="match status" value="1"/>
</dbReference>
<comment type="caution">
    <text evidence="4">The sequence shown here is derived from an EMBL/GenBank/DDBJ whole genome shotgun (WGS) entry which is preliminary data.</text>
</comment>
<evidence type="ECO:0000313" key="5">
    <source>
        <dbReference type="Proteomes" id="UP001149165"/>
    </source>
</evidence>
<name>A0A9W9FC50_9EURO</name>
<dbReference type="AlphaFoldDB" id="A0A9W9FC50"/>
<feature type="compositionally biased region" description="Low complexity" evidence="2">
    <location>
        <begin position="101"/>
        <end position="115"/>
    </location>
</feature>
<keyword evidence="1" id="KW-0862">Zinc</keyword>
<evidence type="ECO:0000313" key="4">
    <source>
        <dbReference type="EMBL" id="KAJ5097521.1"/>
    </source>
</evidence>
<proteinExistence type="predicted"/>
<accession>A0A9W9FC50</accession>
<reference evidence="4" key="1">
    <citation type="submission" date="2022-11" db="EMBL/GenBank/DDBJ databases">
        <authorList>
            <person name="Petersen C."/>
        </authorList>
    </citation>
    <scope>NUCLEOTIDE SEQUENCE</scope>
    <source>
        <strain evidence="4">IBT 30069</strain>
    </source>
</reference>
<dbReference type="GO" id="GO:0008270">
    <property type="term" value="F:zinc ion binding"/>
    <property type="evidence" value="ECO:0007669"/>
    <property type="project" value="UniProtKB-KW"/>
</dbReference>
<feature type="region of interest" description="Disordered" evidence="2">
    <location>
        <begin position="99"/>
        <end position="126"/>
    </location>
</feature>
<dbReference type="Gene3D" id="3.30.160.60">
    <property type="entry name" value="Classic Zinc Finger"/>
    <property type="match status" value="1"/>
</dbReference>
<evidence type="ECO:0000256" key="2">
    <source>
        <dbReference type="SAM" id="MobiDB-lite"/>
    </source>
</evidence>
<evidence type="ECO:0000259" key="3">
    <source>
        <dbReference type="PROSITE" id="PS50157"/>
    </source>
</evidence>
<evidence type="ECO:0000256" key="1">
    <source>
        <dbReference type="PROSITE-ProRule" id="PRU00042"/>
    </source>
</evidence>
<dbReference type="Proteomes" id="UP001149165">
    <property type="component" value="Unassembled WGS sequence"/>
</dbReference>
<dbReference type="InterPro" id="IPR013087">
    <property type="entry name" value="Znf_C2H2_type"/>
</dbReference>
<keyword evidence="1" id="KW-0863">Zinc-finger</keyword>
<sequence>MDPISGLPIPMPFEFTFYDDECLDGFYMTPSTFQPTYDIQYESPDMSTMNNFFVPDCRLQSIEDPGLLAIPTFPEHALFNDTMTDADSVFSWSTFSNVTESARPSPRDPSSSPGSQKERDDLLNYGVPSEDGSWRCTFEGCSSKTTFQRGCDLRKHYKRHARHFFCRHSGCPKSSSGGFSSRKDRGRHEAKHNPTISCEWDGCERVFSRMDNMRDHLRRVHHNKKTHPR</sequence>
<keyword evidence="5" id="KW-1185">Reference proteome</keyword>